<sequence length="149" mass="16097">MVVTGGGELGVRFREGSLRNGYHTKEGAGAPINPTDTGGSDINNIPGSTSLVIGMKYNLNPNEDPWRASLVPAPGIPAPIAYLYSWLQLKSRSWTFGWAGRRLWCHRSVCPSARCAPGLNWPGSASGSCYFEEKSAQSKPTLCITLAWK</sequence>
<name>A0AAW2SHW5_9LAMI</name>
<comment type="caution">
    <text evidence="2">The sequence shown here is derived from an EMBL/GenBank/DDBJ whole genome shotgun (WGS) entry which is preliminary data.</text>
</comment>
<protein>
    <submittedName>
        <fullName evidence="2">Uncharacterized protein</fullName>
    </submittedName>
</protein>
<accession>A0AAW2SHW5</accession>
<reference evidence="2" key="2">
    <citation type="journal article" date="2024" name="Plant">
        <title>Genomic evolution and insights into agronomic trait innovations of Sesamum species.</title>
        <authorList>
            <person name="Miao H."/>
            <person name="Wang L."/>
            <person name="Qu L."/>
            <person name="Liu H."/>
            <person name="Sun Y."/>
            <person name="Le M."/>
            <person name="Wang Q."/>
            <person name="Wei S."/>
            <person name="Zheng Y."/>
            <person name="Lin W."/>
            <person name="Duan Y."/>
            <person name="Cao H."/>
            <person name="Xiong S."/>
            <person name="Wang X."/>
            <person name="Wei L."/>
            <person name="Li C."/>
            <person name="Ma Q."/>
            <person name="Ju M."/>
            <person name="Zhao R."/>
            <person name="Li G."/>
            <person name="Mu C."/>
            <person name="Tian Q."/>
            <person name="Mei H."/>
            <person name="Zhang T."/>
            <person name="Gao T."/>
            <person name="Zhang H."/>
        </authorList>
    </citation>
    <scope>NUCLEOTIDE SEQUENCE</scope>
    <source>
        <strain evidence="2">KEN1</strain>
    </source>
</reference>
<organism evidence="2">
    <name type="scientific">Sesamum latifolium</name>
    <dbReference type="NCBI Taxonomy" id="2727402"/>
    <lineage>
        <taxon>Eukaryota</taxon>
        <taxon>Viridiplantae</taxon>
        <taxon>Streptophyta</taxon>
        <taxon>Embryophyta</taxon>
        <taxon>Tracheophyta</taxon>
        <taxon>Spermatophyta</taxon>
        <taxon>Magnoliopsida</taxon>
        <taxon>eudicotyledons</taxon>
        <taxon>Gunneridae</taxon>
        <taxon>Pentapetalae</taxon>
        <taxon>asterids</taxon>
        <taxon>lamiids</taxon>
        <taxon>Lamiales</taxon>
        <taxon>Pedaliaceae</taxon>
        <taxon>Sesamum</taxon>
    </lineage>
</organism>
<dbReference type="EMBL" id="JACGWN010000051">
    <property type="protein sequence ID" value="KAL0391256.1"/>
    <property type="molecule type" value="Genomic_DNA"/>
</dbReference>
<gene>
    <name evidence="2" type="ORF">Slati_4579700</name>
</gene>
<evidence type="ECO:0000313" key="2">
    <source>
        <dbReference type="EMBL" id="KAL0391256.1"/>
    </source>
</evidence>
<proteinExistence type="predicted"/>
<evidence type="ECO:0000256" key="1">
    <source>
        <dbReference type="SAM" id="MobiDB-lite"/>
    </source>
</evidence>
<dbReference type="AlphaFoldDB" id="A0AAW2SHW5"/>
<feature type="region of interest" description="Disordered" evidence="1">
    <location>
        <begin position="22"/>
        <end position="41"/>
    </location>
</feature>
<reference evidence="2" key="1">
    <citation type="submission" date="2020-06" db="EMBL/GenBank/DDBJ databases">
        <authorList>
            <person name="Li T."/>
            <person name="Hu X."/>
            <person name="Zhang T."/>
            <person name="Song X."/>
            <person name="Zhang H."/>
            <person name="Dai N."/>
            <person name="Sheng W."/>
            <person name="Hou X."/>
            <person name="Wei L."/>
        </authorList>
    </citation>
    <scope>NUCLEOTIDE SEQUENCE</scope>
    <source>
        <strain evidence="2">KEN1</strain>
        <tissue evidence="2">Leaf</tissue>
    </source>
</reference>